<feature type="non-terminal residue" evidence="2">
    <location>
        <position position="1"/>
    </location>
</feature>
<gene>
    <name evidence="2" type="ORF">MHI_LOCUS374818</name>
</gene>
<dbReference type="AlphaFoldDB" id="A0A6V7H2Q6"/>
<sequence>HSQSFFPIESKKRKNNMETRRHPINQVKIQHWSIQSERTVRNEKHKLSPDVISMLDSEEKLFDDRDYAKCSSLAIVSVAMASLTHLKIVEHPPPSVFGQERESSRRCSLNPRRAQTTAEDLGDKISLVVPSLAYRGLSSDTNNSARYSQIRFPDTSIASLRSDRGLLSRIRSRFSTFVVLFPIQRRFLSTEQHFKGVT</sequence>
<feature type="region of interest" description="Disordered" evidence="1">
    <location>
        <begin position="94"/>
        <end position="115"/>
    </location>
</feature>
<accession>A0A6V7H2Q6</accession>
<dbReference type="Proteomes" id="UP000752696">
    <property type="component" value="Unassembled WGS sequence"/>
</dbReference>
<comment type="caution">
    <text evidence="2">The sequence shown here is derived from an EMBL/GenBank/DDBJ whole genome shotgun (WGS) entry which is preliminary data.</text>
</comment>
<reference evidence="2" key="1">
    <citation type="submission" date="2020-07" db="EMBL/GenBank/DDBJ databases">
        <authorList>
            <person name="Nazaruddin N."/>
        </authorList>
    </citation>
    <scope>NUCLEOTIDE SEQUENCE</scope>
</reference>
<protein>
    <submittedName>
        <fullName evidence="2">Uncharacterized protein</fullName>
    </submittedName>
</protein>
<evidence type="ECO:0000313" key="2">
    <source>
        <dbReference type="EMBL" id="CAD1473384.1"/>
    </source>
</evidence>
<dbReference type="EMBL" id="CAJDYZ010006428">
    <property type="protein sequence ID" value="CAD1473384.1"/>
    <property type="molecule type" value="Genomic_DNA"/>
</dbReference>
<evidence type="ECO:0000313" key="3">
    <source>
        <dbReference type="Proteomes" id="UP000752696"/>
    </source>
</evidence>
<feature type="non-terminal residue" evidence="2">
    <location>
        <position position="198"/>
    </location>
</feature>
<name>A0A6V7H2Q6_9HYME</name>
<proteinExistence type="predicted"/>
<organism evidence="2 3">
    <name type="scientific">Heterotrigona itama</name>
    <dbReference type="NCBI Taxonomy" id="395501"/>
    <lineage>
        <taxon>Eukaryota</taxon>
        <taxon>Metazoa</taxon>
        <taxon>Ecdysozoa</taxon>
        <taxon>Arthropoda</taxon>
        <taxon>Hexapoda</taxon>
        <taxon>Insecta</taxon>
        <taxon>Pterygota</taxon>
        <taxon>Neoptera</taxon>
        <taxon>Endopterygota</taxon>
        <taxon>Hymenoptera</taxon>
        <taxon>Apocrita</taxon>
        <taxon>Aculeata</taxon>
        <taxon>Apoidea</taxon>
        <taxon>Anthophila</taxon>
        <taxon>Apidae</taxon>
        <taxon>Heterotrigona</taxon>
    </lineage>
</organism>
<keyword evidence="3" id="KW-1185">Reference proteome</keyword>
<evidence type="ECO:0000256" key="1">
    <source>
        <dbReference type="SAM" id="MobiDB-lite"/>
    </source>
</evidence>